<evidence type="ECO:0000256" key="2">
    <source>
        <dbReference type="ARBA" id="ARBA00023008"/>
    </source>
</evidence>
<feature type="region of interest" description="Disordered" evidence="3">
    <location>
        <begin position="23"/>
        <end position="99"/>
    </location>
</feature>
<evidence type="ECO:0000256" key="4">
    <source>
        <dbReference type="SAM" id="SignalP"/>
    </source>
</evidence>
<comment type="caution">
    <text evidence="6">The sequence shown here is derived from an EMBL/GenBank/DDBJ whole genome shotgun (WGS) entry which is preliminary data.</text>
</comment>
<evidence type="ECO:0000259" key="5">
    <source>
        <dbReference type="Pfam" id="PF00264"/>
    </source>
</evidence>
<feature type="compositionally biased region" description="Low complexity" evidence="3">
    <location>
        <begin position="567"/>
        <end position="624"/>
    </location>
</feature>
<feature type="domain" description="Tyrosinase copper-binding" evidence="5">
    <location>
        <begin position="127"/>
        <end position="311"/>
    </location>
</feature>
<protein>
    <recommendedName>
        <fullName evidence="5">Tyrosinase copper-binding domain-containing protein</fullName>
    </recommendedName>
</protein>
<evidence type="ECO:0000313" key="6">
    <source>
        <dbReference type="EMBL" id="KAJ3053164.1"/>
    </source>
</evidence>
<feature type="compositionally biased region" description="Low complexity" evidence="3">
    <location>
        <begin position="632"/>
        <end position="652"/>
    </location>
</feature>
<gene>
    <name evidence="6" type="ORF">HK097_004896</name>
</gene>
<dbReference type="Gene3D" id="1.10.1280.10">
    <property type="entry name" value="Di-copper center containing domain from catechol oxidase"/>
    <property type="match status" value="1"/>
</dbReference>
<keyword evidence="7" id="KW-1185">Reference proteome</keyword>
<feature type="region of interest" description="Disordered" evidence="3">
    <location>
        <begin position="377"/>
        <end position="442"/>
    </location>
</feature>
<feature type="region of interest" description="Disordered" evidence="3">
    <location>
        <begin position="567"/>
        <end position="672"/>
    </location>
</feature>
<dbReference type="InterPro" id="IPR008922">
    <property type="entry name" value="Di-copper_centre_dom_sf"/>
</dbReference>
<dbReference type="InterPro" id="IPR002227">
    <property type="entry name" value="Tyrosinase_Cu-bd"/>
</dbReference>
<dbReference type="PANTHER" id="PTHR11474">
    <property type="entry name" value="TYROSINASE FAMILY MEMBER"/>
    <property type="match status" value="1"/>
</dbReference>
<evidence type="ECO:0000256" key="1">
    <source>
        <dbReference type="ARBA" id="ARBA00022723"/>
    </source>
</evidence>
<feature type="compositionally biased region" description="Low complexity" evidence="3">
    <location>
        <begin position="33"/>
        <end position="64"/>
    </location>
</feature>
<dbReference type="InterPro" id="IPR050316">
    <property type="entry name" value="Tyrosinase/Hemocyanin"/>
</dbReference>
<sequence length="672" mass="76542">MVQVLRTASALLAAASLVSAQWGSTPSQEPESQWDSSPTQQPQSQWGSSPTQQPQTPQPSNQQPQQPPRGGNSAYAPQQPTQCSAETRRTRREFREYTPESRDQFIQALVCLRRQPSRLATNVGSPSAYDDFVYVHWQAQNQAHNTAVFPPWHSVFLHVFEIALAGCGWNEPLPYWDWSFDSQSPEDSEIWSPRWFGGNGNGRCITTGFLANQQARFPQPHCINRNWRIEASASAPDGDAMIGAQYSQVEMLYLTDVRSFDELRHALEDHPHNNVHAAVGGDLADPRTSTNDPVFFLHHNNIERWWRNWQKEKPDLAHDYSGNRIPGRRNNDATPNDIMTFYGLFPDTPVWQAFDTEGGLNGAWCFNYSLSITPAGSAAPGGSQMARRSIASFKASQATQQQPQYSQPQQPEYSQPQQQPEYSPYGDPKNPNTPSPYDRTDKYNIRAHPRIPDQMLKNMNYDQEDVTRIRKEEDHLYDFIDYLNAIEGFISDCALINKESGYKPCDQETYEKQQLLRKTIVKGAKAILGAFKEVVRYGIQTFLQQIGERYYQGQGQAQTGYRQEYQQPGYEAPQQPAYQQPQPSYEQPSYQQPSHQQPSYQQPSYQQPTYQQPTYQQPTYQAPSNQYSAPQYAPEYEAPEYTTPTPEYAPEYSAPTPTPGYTAPNPVRPSYH</sequence>
<keyword evidence="1" id="KW-0479">Metal-binding</keyword>
<keyword evidence="2" id="KW-0186">Copper</keyword>
<evidence type="ECO:0000313" key="7">
    <source>
        <dbReference type="Proteomes" id="UP001212841"/>
    </source>
</evidence>
<accession>A0AAD5X3D7</accession>
<dbReference type="GO" id="GO:0046872">
    <property type="term" value="F:metal ion binding"/>
    <property type="evidence" value="ECO:0007669"/>
    <property type="project" value="UniProtKB-KW"/>
</dbReference>
<name>A0AAD5X3D7_9FUNG</name>
<organism evidence="6 7">
    <name type="scientific">Rhizophlyctis rosea</name>
    <dbReference type="NCBI Taxonomy" id="64517"/>
    <lineage>
        <taxon>Eukaryota</taxon>
        <taxon>Fungi</taxon>
        <taxon>Fungi incertae sedis</taxon>
        <taxon>Chytridiomycota</taxon>
        <taxon>Chytridiomycota incertae sedis</taxon>
        <taxon>Chytridiomycetes</taxon>
        <taxon>Rhizophlyctidales</taxon>
        <taxon>Rhizophlyctidaceae</taxon>
        <taxon>Rhizophlyctis</taxon>
    </lineage>
</organism>
<dbReference type="PRINTS" id="PR00092">
    <property type="entry name" value="TYROSINASE"/>
</dbReference>
<feature type="compositionally biased region" description="Polar residues" evidence="3">
    <location>
        <begin position="75"/>
        <end position="85"/>
    </location>
</feature>
<proteinExistence type="predicted"/>
<dbReference type="Proteomes" id="UP001212841">
    <property type="component" value="Unassembled WGS sequence"/>
</dbReference>
<dbReference type="Pfam" id="PF00264">
    <property type="entry name" value="Tyrosinase"/>
    <property type="match status" value="1"/>
</dbReference>
<evidence type="ECO:0000256" key="3">
    <source>
        <dbReference type="SAM" id="MobiDB-lite"/>
    </source>
</evidence>
<dbReference type="PANTHER" id="PTHR11474:SF126">
    <property type="entry name" value="TYROSINASE-LIKE PROTEIN TYR-1-RELATED"/>
    <property type="match status" value="1"/>
</dbReference>
<feature type="chain" id="PRO_5041970110" description="Tyrosinase copper-binding domain-containing protein" evidence="4">
    <location>
        <begin position="21"/>
        <end position="672"/>
    </location>
</feature>
<dbReference type="EMBL" id="JADGJD010000231">
    <property type="protein sequence ID" value="KAJ3053164.1"/>
    <property type="molecule type" value="Genomic_DNA"/>
</dbReference>
<dbReference type="SUPFAM" id="SSF48056">
    <property type="entry name" value="Di-copper centre-containing domain"/>
    <property type="match status" value="1"/>
</dbReference>
<reference evidence="6" key="1">
    <citation type="submission" date="2020-05" db="EMBL/GenBank/DDBJ databases">
        <title>Phylogenomic resolution of chytrid fungi.</title>
        <authorList>
            <person name="Stajich J.E."/>
            <person name="Amses K."/>
            <person name="Simmons R."/>
            <person name="Seto K."/>
            <person name="Myers J."/>
            <person name="Bonds A."/>
            <person name="Quandt C.A."/>
            <person name="Barry K."/>
            <person name="Liu P."/>
            <person name="Grigoriev I."/>
            <person name="Longcore J.E."/>
            <person name="James T.Y."/>
        </authorList>
    </citation>
    <scope>NUCLEOTIDE SEQUENCE</scope>
    <source>
        <strain evidence="6">JEL0318</strain>
    </source>
</reference>
<dbReference type="AlphaFoldDB" id="A0AAD5X3D7"/>
<keyword evidence="4" id="KW-0732">Signal</keyword>
<dbReference type="GO" id="GO:0016491">
    <property type="term" value="F:oxidoreductase activity"/>
    <property type="evidence" value="ECO:0007669"/>
    <property type="project" value="InterPro"/>
</dbReference>
<feature type="signal peptide" evidence="4">
    <location>
        <begin position="1"/>
        <end position="20"/>
    </location>
</feature>
<feature type="compositionally biased region" description="Low complexity" evidence="3">
    <location>
        <begin position="400"/>
        <end position="425"/>
    </location>
</feature>